<proteinExistence type="predicted"/>
<dbReference type="AlphaFoldDB" id="A0A378UKZ6"/>
<evidence type="ECO:0000313" key="2">
    <source>
        <dbReference type="Proteomes" id="UP000254651"/>
    </source>
</evidence>
<reference evidence="1 2" key="1">
    <citation type="submission" date="2018-06" db="EMBL/GenBank/DDBJ databases">
        <authorList>
            <consortium name="Pathogen Informatics"/>
            <person name="Doyle S."/>
        </authorList>
    </citation>
    <scope>NUCLEOTIDE SEQUENCE [LARGE SCALE GENOMIC DNA]</scope>
    <source>
        <strain evidence="1 2">NCTC10295</strain>
    </source>
</reference>
<dbReference type="RefSeq" id="WP_066075595.1">
    <property type="nucleotide sequence ID" value="NZ_CP181246.1"/>
</dbReference>
<name>A0A378UKZ6_BERDE</name>
<accession>A0A378UKZ6</accession>
<protein>
    <submittedName>
        <fullName evidence="1">Uncharacterized protein</fullName>
    </submittedName>
</protein>
<gene>
    <name evidence="1" type="ORF">NCTC10295_02190</name>
</gene>
<dbReference type="EMBL" id="UGQS01000002">
    <property type="protein sequence ID" value="STZ77373.1"/>
    <property type="molecule type" value="Genomic_DNA"/>
</dbReference>
<keyword evidence="2" id="KW-1185">Reference proteome</keyword>
<sequence length="86" mass="9836">MKQANQIKIARTIEQVRGIQTNIHRARHIGIMAADNERIDTQVHIIKQLYSEIDTKTQGGEKEDHAVEQAIQQALYRVQSWQMAAA</sequence>
<dbReference type="Proteomes" id="UP000254651">
    <property type="component" value="Unassembled WGS sequence"/>
</dbReference>
<evidence type="ECO:0000313" key="1">
    <source>
        <dbReference type="EMBL" id="STZ77373.1"/>
    </source>
</evidence>
<organism evidence="1 2">
    <name type="scientific">Bergeriella denitrificans</name>
    <name type="common">Neisseria denitrificans</name>
    <dbReference type="NCBI Taxonomy" id="494"/>
    <lineage>
        <taxon>Bacteria</taxon>
        <taxon>Pseudomonadati</taxon>
        <taxon>Pseudomonadota</taxon>
        <taxon>Betaproteobacteria</taxon>
        <taxon>Neisseriales</taxon>
        <taxon>Neisseriaceae</taxon>
        <taxon>Bergeriella</taxon>
    </lineage>
</organism>